<evidence type="ECO:0000259" key="3">
    <source>
        <dbReference type="Pfam" id="PF14383"/>
    </source>
</evidence>
<evidence type="ECO:0000259" key="2">
    <source>
        <dbReference type="Pfam" id="PF14309"/>
    </source>
</evidence>
<feature type="domain" description="DUF3741" evidence="3">
    <location>
        <begin position="371"/>
        <end position="388"/>
    </location>
</feature>
<feature type="compositionally biased region" description="Polar residues" evidence="1">
    <location>
        <begin position="539"/>
        <end position="554"/>
    </location>
</feature>
<feature type="compositionally biased region" description="Basic and acidic residues" evidence="1">
    <location>
        <begin position="644"/>
        <end position="656"/>
    </location>
</feature>
<feature type="region of interest" description="Disordered" evidence="1">
    <location>
        <begin position="627"/>
        <end position="769"/>
    </location>
</feature>
<sequence>MPAKYLQALGEDRRPDLHRQIGCVTGILQAFDRRYPIAAHHSHKRLLPPGYHLLLPSFLPSRRTCSGFCFCLLAPNMHGFIPSHQFLEAIALMFVCHRGNALSSSPSVGEERTRYGPQIVLDKNFSKSWIENQRATSTMETSSSSCSSFSSLDGNRSTQQDLSSTDRMLFPEKPFKCSPRLKSSPESDNGPDYLLDDTLTNTPSAQSSHPTLGIRNLVKDSIYRDTRDLSARTSTTEAVADHTYNRGDPATCLDESPSSDIQGKSKGTMDINESLRVLAKLRESSWSPSESGHQPRLSYDAPRFSYDGRESASKRREMPRLSLDIKEGPLRTREMDSRPKPNMDDTERSISFGSDKESNAEIQKEQPAASKRLPSVVAKLMGLEELPEPSDNKVISPQAPKSVQERKQEHILLPLSLSSHNEPARRQHRNLDATIRNVPNSKFPAETAPWKQERIVLPRKLPKGSKGAHGKEQPAASVYSEIEKRLNDLDFQHSNKDLRALKQILDSMQAKGLLQNKKREEASMLKLYDDDYNNQEVTDANPRLSCNTNSNQISEGAPSPSMEEESIAEKFFKSPIVIMKPANSADLLGDADPPVVPLRGLSDLPQLRTVNSTDKRKMPKINRAAVEQRLKSSPAAPASQPLASDRRPNGRNEVMSRKQKSSSQLMTESSSRRQQLPRDNNGMLKHKNSTSPRLPQKKLDMERRSRLPVPSPEANKNQRQSVDKSHLDTVSPRSKVRRKLAQGEDGHQNVAKSRTRSLNQQGDDMSLMSDGSMSVVSELDIEVTSADRSAEVNASSFQQGNQTPLGRNPQKVKTFYDANKDLSSMDHAAAIPERPSPVSVLDYSFDQENFFRTGKTSNSPNVDDQRHPSDAKPTKPTAQSENNKLANVASLLQKLQQLTVSKDDDEAPPVDHIAFLCETQIPDHRYVSEILLASGLLMKDLGTGLSQIQLHASGYPINPDLFLVLEQRKSGWTSKPEGFHQSRRSDDPKRAHRKLMFDAVNMLLLDKFEKETSVHAASSLTGAREVSSGQQLVKAICSEIEYLKTERSRMCQEKSSSVIPDAEILHRLEGWTTSFGQQQLPGMILEIERSIFKELVDEVVRGEAADGPQARAGRRGRRRLFA</sequence>
<protein>
    <recommendedName>
        <fullName evidence="5">DUF4378 domain-containing protein</fullName>
    </recommendedName>
</protein>
<dbReference type="eggNOG" id="ENOG502QVC5">
    <property type="taxonomic scope" value="Eukaryota"/>
</dbReference>
<feature type="compositionally biased region" description="Polar residues" evidence="1">
    <location>
        <begin position="198"/>
        <end position="210"/>
    </location>
</feature>
<gene>
    <name evidence="4" type="ORF">TRIUR3_24559</name>
</gene>
<dbReference type="STRING" id="4572.M8ADC4"/>
<feature type="compositionally biased region" description="Low complexity" evidence="1">
    <location>
        <begin position="141"/>
        <end position="151"/>
    </location>
</feature>
<dbReference type="InterPro" id="IPR032795">
    <property type="entry name" value="DUF3741-assoc"/>
</dbReference>
<feature type="region of interest" description="Disordered" evidence="1">
    <location>
        <begin position="283"/>
        <end position="370"/>
    </location>
</feature>
<reference evidence="4" key="1">
    <citation type="journal article" date="2013" name="Nature">
        <title>Draft genome of the wheat A-genome progenitor Triticum urartu.</title>
        <authorList>
            <person name="Ling H.Q."/>
            <person name="Zhao S."/>
            <person name="Liu D."/>
            <person name="Wang J."/>
            <person name="Sun H."/>
            <person name="Zhang C."/>
            <person name="Fan H."/>
            <person name="Li D."/>
            <person name="Dong L."/>
            <person name="Tao Y."/>
            <person name="Gao C."/>
            <person name="Wu H."/>
            <person name="Li Y."/>
            <person name="Cui Y."/>
            <person name="Guo X."/>
            <person name="Zheng S."/>
            <person name="Wang B."/>
            <person name="Yu K."/>
            <person name="Liang Q."/>
            <person name="Yang W."/>
            <person name="Lou X."/>
            <person name="Chen J."/>
            <person name="Feng M."/>
            <person name="Jian J."/>
            <person name="Zhang X."/>
            <person name="Luo G."/>
            <person name="Jiang Y."/>
            <person name="Liu J."/>
            <person name="Wang Z."/>
            <person name="Sha Y."/>
            <person name="Zhang B."/>
            <person name="Wu H."/>
            <person name="Tang D."/>
            <person name="Shen Q."/>
            <person name="Xue P."/>
            <person name="Zou S."/>
            <person name="Wang X."/>
            <person name="Liu X."/>
            <person name="Wang F."/>
            <person name="Yang Y."/>
            <person name="An X."/>
            <person name="Dong Z."/>
            <person name="Zhang K."/>
            <person name="Zhang X."/>
            <person name="Luo M.C."/>
            <person name="Dvorak J."/>
            <person name="Tong Y."/>
            <person name="Wang J."/>
            <person name="Yang H."/>
            <person name="Li Z."/>
            <person name="Wang D."/>
            <person name="Zhang A."/>
            <person name="Wang J."/>
        </authorList>
    </citation>
    <scope>NUCLEOTIDE SEQUENCE</scope>
</reference>
<dbReference type="InterPro" id="IPR025486">
    <property type="entry name" value="DUF4378"/>
</dbReference>
<feature type="domain" description="DUF4378" evidence="2">
    <location>
        <begin position="923"/>
        <end position="1098"/>
    </location>
</feature>
<feature type="region of interest" description="Disordered" evidence="1">
    <location>
        <begin position="852"/>
        <end position="881"/>
    </location>
</feature>
<dbReference type="Pfam" id="PF14309">
    <property type="entry name" value="DUF4378"/>
    <property type="match status" value="1"/>
</dbReference>
<feature type="compositionally biased region" description="Low complexity" evidence="1">
    <location>
        <begin position="632"/>
        <end position="643"/>
    </location>
</feature>
<accession>M8ADC4</accession>
<feature type="region of interest" description="Disordered" evidence="1">
    <location>
        <begin position="413"/>
        <end position="444"/>
    </location>
</feature>
<evidence type="ECO:0008006" key="5">
    <source>
        <dbReference type="Google" id="ProtNLM"/>
    </source>
</evidence>
<dbReference type="EMBL" id="KD131410">
    <property type="protein sequence ID" value="EMS58554.1"/>
    <property type="molecule type" value="Genomic_DNA"/>
</dbReference>
<organism evidence="4">
    <name type="scientific">Triticum urartu</name>
    <name type="common">Red wild einkorn</name>
    <name type="synonym">Crithodium urartu</name>
    <dbReference type="NCBI Taxonomy" id="4572"/>
    <lineage>
        <taxon>Eukaryota</taxon>
        <taxon>Viridiplantae</taxon>
        <taxon>Streptophyta</taxon>
        <taxon>Embryophyta</taxon>
        <taxon>Tracheophyta</taxon>
        <taxon>Spermatophyta</taxon>
        <taxon>Magnoliopsida</taxon>
        <taxon>Liliopsida</taxon>
        <taxon>Poales</taxon>
        <taxon>Poaceae</taxon>
        <taxon>BOP clade</taxon>
        <taxon>Pooideae</taxon>
        <taxon>Triticodae</taxon>
        <taxon>Triticeae</taxon>
        <taxon>Triticinae</taxon>
        <taxon>Triticum</taxon>
    </lineage>
</organism>
<dbReference type="PANTHER" id="PTHR31680">
    <property type="entry name" value="LONGIFOLIA PROTEIN"/>
    <property type="match status" value="1"/>
</dbReference>
<proteinExistence type="predicted"/>
<feature type="region of interest" description="Disordered" evidence="1">
    <location>
        <begin position="141"/>
        <end position="213"/>
    </location>
</feature>
<feature type="compositionally biased region" description="Basic and acidic residues" evidence="1">
    <location>
        <begin position="863"/>
        <end position="873"/>
    </location>
</feature>
<feature type="compositionally biased region" description="Basic and acidic residues" evidence="1">
    <location>
        <begin position="306"/>
        <end position="364"/>
    </location>
</feature>
<feature type="compositionally biased region" description="Polar residues" evidence="1">
    <location>
        <begin position="661"/>
        <end position="678"/>
    </location>
</feature>
<feature type="compositionally biased region" description="Polar residues" evidence="1">
    <location>
        <begin position="152"/>
        <end position="166"/>
    </location>
</feature>
<name>M8ADC4_TRIUA</name>
<dbReference type="Pfam" id="PF14383">
    <property type="entry name" value="VARLMGL"/>
    <property type="match status" value="1"/>
</dbReference>
<evidence type="ECO:0000256" key="1">
    <source>
        <dbReference type="SAM" id="MobiDB-lite"/>
    </source>
</evidence>
<feature type="region of interest" description="Disordered" evidence="1">
    <location>
        <begin position="228"/>
        <end position="266"/>
    </location>
</feature>
<dbReference type="GO" id="GO:0051513">
    <property type="term" value="P:regulation of monopolar cell growth"/>
    <property type="evidence" value="ECO:0007669"/>
    <property type="project" value="InterPro"/>
</dbReference>
<evidence type="ECO:0000313" key="4">
    <source>
        <dbReference type="EMBL" id="EMS58554.1"/>
    </source>
</evidence>
<feature type="region of interest" description="Disordered" evidence="1">
    <location>
        <begin position="539"/>
        <end position="565"/>
    </location>
</feature>
<feature type="compositionally biased region" description="Polar residues" evidence="1">
    <location>
        <begin position="750"/>
        <end position="761"/>
    </location>
</feature>
<dbReference type="PANTHER" id="PTHR31680:SF4">
    <property type="entry name" value="LONGIFOLIA PROTEIN"/>
    <property type="match status" value="1"/>
</dbReference>
<feature type="compositionally biased region" description="Basic and acidic residues" evidence="1">
    <location>
        <begin position="422"/>
        <end position="431"/>
    </location>
</feature>
<dbReference type="OMA" id="HCEDQWN"/>
<dbReference type="AlphaFoldDB" id="M8ADC4"/>
<dbReference type="InterPro" id="IPR033334">
    <property type="entry name" value="LNG1/2"/>
</dbReference>